<dbReference type="STRING" id="1469647.BC351_00635"/>
<comment type="caution">
    <text evidence="1">The sequence shown here is derived from an EMBL/GenBank/DDBJ whole genome shotgun (WGS) entry which is preliminary data.</text>
</comment>
<protein>
    <submittedName>
        <fullName evidence="1">Uncharacterized protein</fullName>
    </submittedName>
</protein>
<keyword evidence="2" id="KW-1185">Reference proteome</keyword>
<name>A0A1V4HTK1_9BACL</name>
<gene>
    <name evidence="1" type="ORF">BC351_00635</name>
</gene>
<evidence type="ECO:0000313" key="1">
    <source>
        <dbReference type="EMBL" id="OPH62186.1"/>
    </source>
</evidence>
<sequence length="82" mass="9084">MPLGSEVKDKVSGFQGKALVIMENLHNCNQYYCEPAVDKCGKPQDGQWFDEGRLAFVSKGITPEEVAAPKRGAVFSRDLPRK</sequence>
<dbReference type="EMBL" id="MBTG01000001">
    <property type="protein sequence ID" value="OPH62186.1"/>
    <property type="molecule type" value="Genomic_DNA"/>
</dbReference>
<accession>A0A1V4HTK1</accession>
<organism evidence="1 2">
    <name type="scientific">Paenibacillus ferrarius</name>
    <dbReference type="NCBI Taxonomy" id="1469647"/>
    <lineage>
        <taxon>Bacteria</taxon>
        <taxon>Bacillati</taxon>
        <taxon>Bacillota</taxon>
        <taxon>Bacilli</taxon>
        <taxon>Bacillales</taxon>
        <taxon>Paenibacillaceae</taxon>
        <taxon>Paenibacillus</taxon>
    </lineage>
</organism>
<reference evidence="1" key="1">
    <citation type="submission" date="2016-07" db="EMBL/GenBank/DDBJ databases">
        <authorList>
            <person name="Guo W."/>
        </authorList>
    </citation>
    <scope>NUCLEOTIDE SEQUENCE</scope>
    <source>
        <strain evidence="1">CY1</strain>
    </source>
</reference>
<proteinExistence type="predicted"/>
<evidence type="ECO:0000313" key="2">
    <source>
        <dbReference type="Proteomes" id="UP000190626"/>
    </source>
</evidence>
<dbReference type="AlphaFoldDB" id="A0A1V4HTK1"/>
<dbReference type="Proteomes" id="UP000190626">
    <property type="component" value="Unassembled WGS sequence"/>
</dbReference>